<keyword evidence="7" id="KW-1185">Reference proteome</keyword>
<protein>
    <recommendedName>
        <fullName evidence="5">Myosin motor domain-containing protein</fullName>
    </recommendedName>
</protein>
<dbReference type="PANTHER" id="PTHR13140">
    <property type="entry name" value="MYOSIN"/>
    <property type="match status" value="1"/>
</dbReference>
<keyword evidence="4" id="KW-0505">Motor protein</keyword>
<keyword evidence="4" id="KW-0518">Myosin</keyword>
<keyword evidence="2" id="KW-0067">ATP-binding</keyword>
<dbReference type="Pfam" id="PF00063">
    <property type="entry name" value="Myosin_head"/>
    <property type="match status" value="1"/>
</dbReference>
<comment type="caution">
    <text evidence="6">The sequence shown here is derived from an EMBL/GenBank/DDBJ whole genome shotgun (WGS) entry which is preliminary data.</text>
</comment>
<organism evidence="6 7">
    <name type="scientific">Platanthera guangdongensis</name>
    <dbReference type="NCBI Taxonomy" id="2320717"/>
    <lineage>
        <taxon>Eukaryota</taxon>
        <taxon>Viridiplantae</taxon>
        <taxon>Streptophyta</taxon>
        <taxon>Embryophyta</taxon>
        <taxon>Tracheophyta</taxon>
        <taxon>Spermatophyta</taxon>
        <taxon>Magnoliopsida</taxon>
        <taxon>Liliopsida</taxon>
        <taxon>Asparagales</taxon>
        <taxon>Orchidaceae</taxon>
        <taxon>Orchidoideae</taxon>
        <taxon>Orchideae</taxon>
        <taxon>Orchidinae</taxon>
        <taxon>Platanthera</taxon>
    </lineage>
</organism>
<dbReference type="EMBL" id="JBBWWR010000019">
    <property type="protein sequence ID" value="KAK8942225.1"/>
    <property type="molecule type" value="Genomic_DNA"/>
</dbReference>
<proteinExistence type="inferred from homology"/>
<evidence type="ECO:0000313" key="7">
    <source>
        <dbReference type="Proteomes" id="UP001412067"/>
    </source>
</evidence>
<dbReference type="PROSITE" id="PS51456">
    <property type="entry name" value="MYOSIN_MOTOR"/>
    <property type="match status" value="1"/>
</dbReference>
<comment type="caution">
    <text evidence="4">Lacks conserved residue(s) required for the propagation of feature annotation.</text>
</comment>
<evidence type="ECO:0000256" key="3">
    <source>
        <dbReference type="ARBA" id="ARBA00023203"/>
    </source>
</evidence>
<accession>A0ABR2LK63</accession>
<dbReference type="SUPFAM" id="SSF52540">
    <property type="entry name" value="P-loop containing nucleoside triphosphate hydrolases"/>
    <property type="match status" value="1"/>
</dbReference>
<gene>
    <name evidence="6" type="ORF">KSP40_PGU012582</name>
</gene>
<dbReference type="PANTHER" id="PTHR13140:SF772">
    <property type="entry name" value="MYOSIN-17"/>
    <property type="match status" value="1"/>
</dbReference>
<evidence type="ECO:0000256" key="4">
    <source>
        <dbReference type="PROSITE-ProRule" id="PRU00782"/>
    </source>
</evidence>
<name>A0ABR2LK63_9ASPA</name>
<evidence type="ECO:0000256" key="1">
    <source>
        <dbReference type="ARBA" id="ARBA00022741"/>
    </source>
</evidence>
<dbReference type="InterPro" id="IPR001609">
    <property type="entry name" value="Myosin_head_motor_dom-like"/>
</dbReference>
<dbReference type="Gene3D" id="1.20.58.530">
    <property type="match status" value="1"/>
</dbReference>
<dbReference type="Proteomes" id="UP001412067">
    <property type="component" value="Unassembled WGS sequence"/>
</dbReference>
<evidence type="ECO:0000259" key="5">
    <source>
        <dbReference type="PROSITE" id="PS51456"/>
    </source>
</evidence>
<feature type="domain" description="Myosin motor" evidence="5">
    <location>
        <begin position="1"/>
        <end position="56"/>
    </location>
</feature>
<keyword evidence="3 4" id="KW-0009">Actin-binding</keyword>
<evidence type="ECO:0000313" key="6">
    <source>
        <dbReference type="EMBL" id="KAK8942225.1"/>
    </source>
</evidence>
<comment type="similarity">
    <text evidence="4">Belongs to the TRAFAC class myosin-kinesin ATPase superfamily. Myosin family.</text>
</comment>
<dbReference type="InterPro" id="IPR027417">
    <property type="entry name" value="P-loop_NTPase"/>
</dbReference>
<keyword evidence="1" id="KW-0547">Nucleotide-binding</keyword>
<sequence length="56" mass="6703">MFPMSTYETFAQKLYQTFKNKKRFVKPKLSCTDFTIVNFAGEVKYQADHIINKNKY</sequence>
<reference evidence="6 7" key="1">
    <citation type="journal article" date="2022" name="Nat. Plants">
        <title>Genomes of leafy and leafless Platanthera orchids illuminate the evolution of mycoheterotrophy.</title>
        <authorList>
            <person name="Li M.H."/>
            <person name="Liu K.W."/>
            <person name="Li Z."/>
            <person name="Lu H.C."/>
            <person name="Ye Q.L."/>
            <person name="Zhang D."/>
            <person name="Wang J.Y."/>
            <person name="Li Y.F."/>
            <person name="Zhong Z.M."/>
            <person name="Liu X."/>
            <person name="Yu X."/>
            <person name="Liu D.K."/>
            <person name="Tu X.D."/>
            <person name="Liu B."/>
            <person name="Hao Y."/>
            <person name="Liao X.Y."/>
            <person name="Jiang Y.T."/>
            <person name="Sun W.H."/>
            <person name="Chen J."/>
            <person name="Chen Y.Q."/>
            <person name="Ai Y."/>
            <person name="Zhai J.W."/>
            <person name="Wu S.S."/>
            <person name="Zhou Z."/>
            <person name="Hsiao Y.Y."/>
            <person name="Wu W.L."/>
            <person name="Chen Y.Y."/>
            <person name="Lin Y.F."/>
            <person name="Hsu J.L."/>
            <person name="Li C.Y."/>
            <person name="Wang Z.W."/>
            <person name="Zhao X."/>
            <person name="Zhong W.Y."/>
            <person name="Ma X.K."/>
            <person name="Ma L."/>
            <person name="Huang J."/>
            <person name="Chen G.Z."/>
            <person name="Huang M.Z."/>
            <person name="Huang L."/>
            <person name="Peng D.H."/>
            <person name="Luo Y.B."/>
            <person name="Zou S.Q."/>
            <person name="Chen S.P."/>
            <person name="Lan S."/>
            <person name="Tsai W.C."/>
            <person name="Van de Peer Y."/>
            <person name="Liu Z.J."/>
        </authorList>
    </citation>
    <scope>NUCLEOTIDE SEQUENCE [LARGE SCALE GENOMIC DNA]</scope>
    <source>
        <strain evidence="6">Lor288</strain>
    </source>
</reference>
<evidence type="ECO:0000256" key="2">
    <source>
        <dbReference type="ARBA" id="ARBA00022840"/>
    </source>
</evidence>